<dbReference type="SUPFAM" id="SSF56176">
    <property type="entry name" value="FAD-binding/transporter-associated domain-like"/>
    <property type="match status" value="1"/>
</dbReference>
<dbReference type="InterPro" id="IPR016166">
    <property type="entry name" value="FAD-bd_PCMH"/>
</dbReference>
<dbReference type="Proteomes" id="UP001603978">
    <property type="component" value="Unassembled WGS sequence"/>
</dbReference>
<evidence type="ECO:0000313" key="4">
    <source>
        <dbReference type="Proteomes" id="UP001603978"/>
    </source>
</evidence>
<evidence type="ECO:0000259" key="2">
    <source>
        <dbReference type="PROSITE" id="PS51387"/>
    </source>
</evidence>
<gene>
    <name evidence="3" type="ORF">ACFLIM_48085</name>
</gene>
<dbReference type="Pfam" id="PF03450">
    <property type="entry name" value="CO_deh_flav_C"/>
    <property type="match status" value="1"/>
</dbReference>
<dbReference type="InterPro" id="IPR036318">
    <property type="entry name" value="FAD-bd_PCMH-like_sf"/>
</dbReference>
<dbReference type="InterPro" id="IPR005107">
    <property type="entry name" value="CO_DH_flav_C"/>
</dbReference>
<dbReference type="Pfam" id="PF00941">
    <property type="entry name" value="FAD_binding_5"/>
    <property type="match status" value="1"/>
</dbReference>
<feature type="domain" description="FAD-binding PCMH-type" evidence="2">
    <location>
        <begin position="1"/>
        <end position="219"/>
    </location>
</feature>
<dbReference type="InterPro" id="IPR036683">
    <property type="entry name" value="CO_DH_flav_C_dom_sf"/>
</dbReference>
<dbReference type="InterPro" id="IPR016169">
    <property type="entry name" value="FAD-bd_PCMH_sub2"/>
</dbReference>
<dbReference type="RefSeq" id="WP_393177249.1">
    <property type="nucleotide sequence ID" value="NZ_JBICRM010000062.1"/>
</dbReference>
<proteinExistence type="predicted"/>
<keyword evidence="1" id="KW-0560">Oxidoreductase</keyword>
<dbReference type="SUPFAM" id="SSF55447">
    <property type="entry name" value="CO dehydrogenase flavoprotein C-terminal domain-like"/>
    <property type="match status" value="1"/>
</dbReference>
<dbReference type="InterPro" id="IPR051312">
    <property type="entry name" value="Diverse_Substr_Oxidored"/>
</dbReference>
<evidence type="ECO:0000313" key="3">
    <source>
        <dbReference type="EMBL" id="MFG1710947.1"/>
    </source>
</evidence>
<dbReference type="InterPro" id="IPR002346">
    <property type="entry name" value="Mopterin_DH_FAD-bd"/>
</dbReference>
<name>A0ABW7AXK8_9ACTN</name>
<dbReference type="PANTHER" id="PTHR42659">
    <property type="entry name" value="XANTHINE DEHYDROGENASE SUBUNIT C-RELATED"/>
    <property type="match status" value="1"/>
</dbReference>
<evidence type="ECO:0000256" key="1">
    <source>
        <dbReference type="ARBA" id="ARBA00023002"/>
    </source>
</evidence>
<dbReference type="SMART" id="SM01092">
    <property type="entry name" value="CO_deh_flav_C"/>
    <property type="match status" value="1"/>
</dbReference>
<dbReference type="EMBL" id="JBICRM010000062">
    <property type="protein sequence ID" value="MFG1710947.1"/>
    <property type="molecule type" value="Genomic_DNA"/>
</dbReference>
<protein>
    <submittedName>
        <fullName evidence="3">FAD binding domain-containing protein</fullName>
    </submittedName>
</protein>
<dbReference type="PROSITE" id="PS51387">
    <property type="entry name" value="FAD_PCMH"/>
    <property type="match status" value="1"/>
</dbReference>
<sequence length="323" mass="34089">MRAFTYAAPSSVEDALAAAGDGAAYLAGGTTLVDLMKLDVLAPSAVLDIGGLPLRDIRYDTSGLYVGALASMSDIASHAMVSIHYPMISQALLQSASSQIRNMATIGGNLLQRTRCGYFRDPAMPCNKRTPGSGCPALDGSNRTHAILGTSGSCAATHASDLAVALTALDASVRLRDRSGTRTVRLEDFYLLPADTPHLENRLRPGELVTGVTVPALAWAKRSVYVKVRDRQSYEFALTSVAAALDLRGDTIAEARIAAGGVGTKPWRLPAVEKALKGHPARPEVFEQAAAHAAEGARPLPHNGFKPALLRQTVIRALNRLAG</sequence>
<reference evidence="3 4" key="1">
    <citation type="submission" date="2024-10" db="EMBL/GenBank/DDBJ databases">
        <authorList>
            <person name="Topkara A.R."/>
            <person name="Saygin H."/>
        </authorList>
    </citation>
    <scope>NUCLEOTIDE SEQUENCE [LARGE SCALE GENOMIC DNA]</scope>
    <source>
        <strain evidence="3 4">M3C6</strain>
    </source>
</reference>
<keyword evidence="4" id="KW-1185">Reference proteome</keyword>
<dbReference type="Gene3D" id="3.30.390.50">
    <property type="entry name" value="CO dehydrogenase flavoprotein, C-terminal domain"/>
    <property type="match status" value="1"/>
</dbReference>
<organism evidence="3 4">
    <name type="scientific">Nonomuraea marmarensis</name>
    <dbReference type="NCBI Taxonomy" id="3351344"/>
    <lineage>
        <taxon>Bacteria</taxon>
        <taxon>Bacillati</taxon>
        <taxon>Actinomycetota</taxon>
        <taxon>Actinomycetes</taxon>
        <taxon>Streptosporangiales</taxon>
        <taxon>Streptosporangiaceae</taxon>
        <taxon>Nonomuraea</taxon>
    </lineage>
</organism>
<dbReference type="Gene3D" id="3.30.43.10">
    <property type="entry name" value="Uridine Diphospho-n-acetylenolpyruvylglucosamine Reductase, domain 2"/>
    <property type="match status" value="1"/>
</dbReference>
<dbReference type="InterPro" id="IPR016167">
    <property type="entry name" value="FAD-bd_PCMH_sub1"/>
</dbReference>
<dbReference type="Gene3D" id="3.30.465.10">
    <property type="match status" value="2"/>
</dbReference>
<comment type="caution">
    <text evidence="3">The sequence shown here is derived from an EMBL/GenBank/DDBJ whole genome shotgun (WGS) entry which is preliminary data.</text>
</comment>
<dbReference type="PANTHER" id="PTHR42659:SF1">
    <property type="entry name" value="OXIDOREDUCTASE"/>
    <property type="match status" value="1"/>
</dbReference>
<accession>A0ABW7AXK8</accession>